<keyword evidence="2" id="KW-0004">4Fe-4S</keyword>
<keyword evidence="3" id="KW-0949">S-adenosyl-L-methionine</keyword>
<dbReference type="SFLD" id="SFLDS00029">
    <property type="entry name" value="Radical_SAM"/>
    <property type="match status" value="1"/>
</dbReference>
<dbReference type="InterPro" id="IPR034391">
    <property type="entry name" value="AdoMet-like_SPASM_containing"/>
</dbReference>
<dbReference type="STRING" id="749551.HMPREF9555_01701"/>
<accession>E7N3W1</accession>
<organism evidence="8 9">
    <name type="scientific">Selenomonas artemidis F0399</name>
    <dbReference type="NCBI Taxonomy" id="749551"/>
    <lineage>
        <taxon>Bacteria</taxon>
        <taxon>Bacillati</taxon>
        <taxon>Bacillota</taxon>
        <taxon>Negativicutes</taxon>
        <taxon>Selenomonadales</taxon>
        <taxon>Selenomonadaceae</taxon>
        <taxon>Selenomonas</taxon>
    </lineage>
</organism>
<dbReference type="Proteomes" id="UP000004633">
    <property type="component" value="Unassembled WGS sequence"/>
</dbReference>
<keyword evidence="5" id="KW-0408">Iron</keyword>
<dbReference type="InterPro" id="IPR058240">
    <property type="entry name" value="rSAM_sf"/>
</dbReference>
<evidence type="ECO:0000256" key="1">
    <source>
        <dbReference type="ARBA" id="ARBA00001966"/>
    </source>
</evidence>
<proteinExistence type="predicted"/>
<dbReference type="Gene3D" id="3.20.20.70">
    <property type="entry name" value="Aldolase class I"/>
    <property type="match status" value="1"/>
</dbReference>
<comment type="caution">
    <text evidence="8">The sequence shown here is derived from an EMBL/GenBank/DDBJ whole genome shotgun (WGS) entry which is preliminary data.</text>
</comment>
<dbReference type="PANTHER" id="PTHR11228:SF7">
    <property type="entry name" value="PQQA PEPTIDE CYCLASE"/>
    <property type="match status" value="1"/>
</dbReference>
<dbReference type="SUPFAM" id="SSF102114">
    <property type="entry name" value="Radical SAM enzymes"/>
    <property type="match status" value="1"/>
</dbReference>
<dbReference type="PANTHER" id="PTHR11228">
    <property type="entry name" value="RADICAL SAM DOMAIN PROTEIN"/>
    <property type="match status" value="1"/>
</dbReference>
<dbReference type="PROSITE" id="PS51918">
    <property type="entry name" value="RADICAL_SAM"/>
    <property type="match status" value="1"/>
</dbReference>
<gene>
    <name evidence="8" type="ORF">HMPREF9555_01701</name>
</gene>
<dbReference type="GO" id="GO:0046872">
    <property type="term" value="F:metal ion binding"/>
    <property type="evidence" value="ECO:0007669"/>
    <property type="project" value="UniProtKB-KW"/>
</dbReference>
<dbReference type="GO" id="GO:0003824">
    <property type="term" value="F:catalytic activity"/>
    <property type="evidence" value="ECO:0007669"/>
    <property type="project" value="InterPro"/>
</dbReference>
<evidence type="ECO:0000256" key="3">
    <source>
        <dbReference type="ARBA" id="ARBA00022691"/>
    </source>
</evidence>
<dbReference type="SFLD" id="SFLDG01387">
    <property type="entry name" value="BtrN-like_SPASM_domain_contain"/>
    <property type="match status" value="1"/>
</dbReference>
<keyword evidence="4" id="KW-0479">Metal-binding</keyword>
<dbReference type="SFLD" id="SFLDG01067">
    <property type="entry name" value="SPASM/twitch_domain_containing"/>
    <property type="match status" value="1"/>
</dbReference>
<keyword evidence="9" id="KW-1185">Reference proteome</keyword>
<dbReference type="InterPro" id="IPR050377">
    <property type="entry name" value="Radical_SAM_PqqE_MftC-like"/>
</dbReference>
<evidence type="ECO:0000313" key="9">
    <source>
        <dbReference type="Proteomes" id="UP000004633"/>
    </source>
</evidence>
<reference evidence="8 9" key="1">
    <citation type="submission" date="2010-08" db="EMBL/GenBank/DDBJ databases">
        <authorList>
            <person name="Weinstock G."/>
            <person name="Sodergren E."/>
            <person name="Clifton S."/>
            <person name="Fulton L."/>
            <person name="Fulton B."/>
            <person name="Courtney L."/>
            <person name="Fronick C."/>
            <person name="Harrison M."/>
            <person name="Strong C."/>
            <person name="Farmer C."/>
            <person name="Delahaunty K."/>
            <person name="Markovic C."/>
            <person name="Hall O."/>
            <person name="Minx P."/>
            <person name="Tomlinson C."/>
            <person name="Mitreva M."/>
            <person name="Hou S."/>
            <person name="Chen J."/>
            <person name="Wollam A."/>
            <person name="Pepin K.H."/>
            <person name="Johnson M."/>
            <person name="Bhonagiri V."/>
            <person name="Zhang X."/>
            <person name="Suruliraj S."/>
            <person name="Warren W."/>
            <person name="Chinwalla A."/>
            <person name="Mardis E.R."/>
            <person name="Wilson R.K."/>
        </authorList>
    </citation>
    <scope>NUCLEOTIDE SEQUENCE [LARGE SCALE GENOMIC DNA]</scope>
    <source>
        <strain evidence="8 9">F0399</strain>
    </source>
</reference>
<dbReference type="Pfam" id="PF13186">
    <property type="entry name" value="SPASM"/>
    <property type="match status" value="1"/>
</dbReference>
<comment type="cofactor">
    <cofactor evidence="1">
        <name>[4Fe-4S] cluster</name>
        <dbReference type="ChEBI" id="CHEBI:49883"/>
    </cofactor>
</comment>
<dbReference type="AlphaFoldDB" id="E7N3W1"/>
<evidence type="ECO:0000256" key="4">
    <source>
        <dbReference type="ARBA" id="ARBA00022723"/>
    </source>
</evidence>
<dbReference type="InterPro" id="IPR013785">
    <property type="entry name" value="Aldolase_TIM"/>
</dbReference>
<dbReference type="InterPro" id="IPR007197">
    <property type="entry name" value="rSAM"/>
</dbReference>
<sequence length="363" mass="41784">MCRIFGGIMVSNEMVPFSEAYRKNRLTLRDVVPLDVPLCVCIEPTNICNFKCLMCWQSTVEYTKHGGPFGYMTDELFDKLVEDMKDFCRRQGKKIKLVKLYSTGEPLLHKGIPRMVRKIKEADICHEMEITTNASLLTKEMAEAFVDLGLDYLRASIYSVRSDGQSRITQSRVVPQEIRANIAYLKEYRDSKGGKKPFICAKIMDTHGEENEEFYRMYEDISDEQLIDTPWILPKLEENALDRLYGSEEKGEEAQAAYLAQALYKERKVCRYPFTHMTVRSNGDVVVCCTDWSRDTLVGSICDNTLEEIWNSKKLYAFRCMQLRTKGANHPLCATCEIPLKDTSEDNLDGFPIERLRSPGKEM</sequence>
<dbReference type="CDD" id="cd01335">
    <property type="entry name" value="Radical_SAM"/>
    <property type="match status" value="1"/>
</dbReference>
<evidence type="ECO:0000259" key="7">
    <source>
        <dbReference type="PROSITE" id="PS51918"/>
    </source>
</evidence>
<evidence type="ECO:0000256" key="2">
    <source>
        <dbReference type="ARBA" id="ARBA00022485"/>
    </source>
</evidence>
<dbReference type="HOGENOM" id="CLU_009273_1_2_9"/>
<feature type="domain" description="Radical SAM core" evidence="7">
    <location>
        <begin position="34"/>
        <end position="284"/>
    </location>
</feature>
<keyword evidence="6" id="KW-0411">Iron-sulfur</keyword>
<evidence type="ECO:0000256" key="6">
    <source>
        <dbReference type="ARBA" id="ARBA00023014"/>
    </source>
</evidence>
<dbReference type="Pfam" id="PF04055">
    <property type="entry name" value="Radical_SAM"/>
    <property type="match status" value="1"/>
</dbReference>
<dbReference type="GO" id="GO:0051536">
    <property type="term" value="F:iron-sulfur cluster binding"/>
    <property type="evidence" value="ECO:0007669"/>
    <property type="project" value="UniProtKB-KW"/>
</dbReference>
<name>E7N3W1_9FIRM</name>
<dbReference type="EMBL" id="AECV01000036">
    <property type="protein sequence ID" value="EFW29138.1"/>
    <property type="molecule type" value="Genomic_DNA"/>
</dbReference>
<evidence type="ECO:0000313" key="8">
    <source>
        <dbReference type="EMBL" id="EFW29138.1"/>
    </source>
</evidence>
<protein>
    <submittedName>
        <fullName evidence="8">Radical SAM domain protein</fullName>
    </submittedName>
</protein>
<dbReference type="InterPro" id="IPR023885">
    <property type="entry name" value="4Fe4S-binding_SPASM_dom"/>
</dbReference>
<evidence type="ECO:0000256" key="5">
    <source>
        <dbReference type="ARBA" id="ARBA00023004"/>
    </source>
</evidence>